<evidence type="ECO:0000256" key="1">
    <source>
        <dbReference type="ARBA" id="ARBA00000085"/>
    </source>
</evidence>
<comment type="catalytic activity">
    <reaction evidence="1">
        <text>ATP + protein L-histidine = ADP + protein N-phospho-L-histidine.</text>
        <dbReference type="EC" id="2.7.13.3"/>
    </reaction>
</comment>
<dbReference type="InterPro" id="IPR003594">
    <property type="entry name" value="HATPase_dom"/>
</dbReference>
<feature type="domain" description="Histidine kinase" evidence="8">
    <location>
        <begin position="623"/>
        <end position="844"/>
    </location>
</feature>
<dbReference type="Gene3D" id="3.30.565.10">
    <property type="entry name" value="Histidine kinase-like ATPase, C-terminal domain"/>
    <property type="match status" value="2"/>
</dbReference>
<dbReference type="PANTHER" id="PTHR44936">
    <property type="entry name" value="SENSOR PROTEIN CREC"/>
    <property type="match status" value="1"/>
</dbReference>
<evidence type="ECO:0000256" key="7">
    <source>
        <dbReference type="SAM" id="MobiDB-lite"/>
    </source>
</evidence>
<protein>
    <recommendedName>
        <fullName evidence="2">histidine kinase</fullName>
        <ecNumber evidence="2">2.7.13.3</ecNumber>
    </recommendedName>
</protein>
<dbReference type="SMART" id="SM00387">
    <property type="entry name" value="HATPase_c"/>
    <property type="match status" value="1"/>
</dbReference>
<dbReference type="InterPro" id="IPR004358">
    <property type="entry name" value="Sig_transdc_His_kin-like_C"/>
</dbReference>
<evidence type="ECO:0000256" key="5">
    <source>
        <dbReference type="ARBA" id="ARBA00022777"/>
    </source>
</evidence>
<accession>A0A0P7ZK96</accession>
<dbReference type="PRINTS" id="PR00344">
    <property type="entry name" value="BCTRLSENSOR"/>
</dbReference>
<dbReference type="Pfam" id="PF02518">
    <property type="entry name" value="HATPase_c"/>
    <property type="match status" value="1"/>
</dbReference>
<keyword evidence="6" id="KW-0067">ATP-binding</keyword>
<dbReference type="EMBL" id="LKCM01000095">
    <property type="protein sequence ID" value="KPQ44422.1"/>
    <property type="molecule type" value="Genomic_DNA"/>
</dbReference>
<feature type="region of interest" description="Disordered" evidence="7">
    <location>
        <begin position="467"/>
        <end position="519"/>
    </location>
</feature>
<evidence type="ECO:0000259" key="8">
    <source>
        <dbReference type="PROSITE" id="PS50109"/>
    </source>
</evidence>
<dbReference type="GO" id="GO:0005524">
    <property type="term" value="F:ATP binding"/>
    <property type="evidence" value="ECO:0007669"/>
    <property type="project" value="UniProtKB-KW"/>
</dbReference>
<reference evidence="9" key="1">
    <citation type="submission" date="2015-09" db="EMBL/GenBank/DDBJ databases">
        <title>A metagenomics-based metabolic model of nitrate-dependent anaerobic oxidation of methane by Methanoperedens-like archaea.</title>
        <authorList>
            <person name="Arshad A."/>
            <person name="Speth D.R."/>
            <person name="De Graaf R.M."/>
            <person name="Op Den Camp H.J."/>
            <person name="Jetten M.S."/>
            <person name="Welte C.U."/>
        </authorList>
    </citation>
    <scope>NUCLEOTIDE SEQUENCE [LARGE SCALE GENOMIC DNA]</scope>
</reference>
<dbReference type="AlphaFoldDB" id="A0A0P7ZK96"/>
<comment type="caution">
    <text evidence="9">The sequence shown here is derived from an EMBL/GenBank/DDBJ whole genome shotgun (WGS) entry which is preliminary data.</text>
</comment>
<dbReference type="SUPFAM" id="SSF55874">
    <property type="entry name" value="ATPase domain of HSP90 chaperone/DNA topoisomerase II/histidine kinase"/>
    <property type="match status" value="2"/>
</dbReference>
<proteinExistence type="predicted"/>
<organism evidence="9">
    <name type="scientific">Candidatus Methanoperedens nitratireducens</name>
    <dbReference type="NCBI Taxonomy" id="1392998"/>
    <lineage>
        <taxon>Archaea</taxon>
        <taxon>Methanobacteriati</taxon>
        <taxon>Methanobacteriota</taxon>
        <taxon>Stenosarchaea group</taxon>
        <taxon>Methanomicrobia</taxon>
        <taxon>Methanosarcinales</taxon>
        <taxon>ANME-2 cluster</taxon>
        <taxon>Candidatus Methanoperedentaceae</taxon>
        <taxon>Candidatus Methanoperedens</taxon>
    </lineage>
</organism>
<dbReference type="GO" id="GO:0004673">
    <property type="term" value="F:protein histidine kinase activity"/>
    <property type="evidence" value="ECO:0007669"/>
    <property type="project" value="UniProtKB-EC"/>
</dbReference>
<dbReference type="Proteomes" id="UP000050360">
    <property type="component" value="Unassembled WGS sequence"/>
</dbReference>
<evidence type="ECO:0000256" key="3">
    <source>
        <dbReference type="ARBA" id="ARBA00022679"/>
    </source>
</evidence>
<keyword evidence="3" id="KW-0808">Transferase</keyword>
<sequence length="844" mass="98474">MTQEDDLYFNIDSRLLLQLGEKLVTNRAVALAELVKNSYDADATQVRVSLKNIKNTGGTIIVEDNGSGMLLPAFRNTWMRIATIDKEKNPISQKYKRQKAGEKGIGRFACRRISKRLRIKSIAITEDGHKEELSAFFDWTAFSPGSDVDKIPVKYTTKLVDDKIRTGTILILEDTKDSWDGWDIRRLRNELTDLISPTTFKDGQEFEEATGKYDPGFNIDFECPEFPTKEERLEETFLRSAWAKLSGNVDENGIATYEIKVLNKVINYITKNHTRIEAFQNLRNAQLEIYFFVYLSNFFKDSDWGLRDAEEIGQSRGGIKVYSDMFRVFGYGEKGDDWLKVDYDRGRSIGGVDEEVSDYLEKKDDRPGLRLFKNHALFGHLKFVKNSNPMLEITVNRERLVDNVAFEELRKFVRLGVDFATVLYSNEVTKKMKLEDQKKEVEEEARKKAEQELRKKAEAARIIAEEQAKKAEEERKKAEEKAKKADLDRKRAEEELKKAEEERRKSEIERRKAEEEQRKKVDELTKKHLIEALRKEEEYIKVEGEARKKEKERRREEEEIRSKIDRERKKSEEIRLQEIEKLIKTEDELRNLRDEEFKRKEEKLERETAQLRVLASTGTLVLILNHELRALVDAMEEMNNNFLSIIKKMPEEEQLKYNEIQEPFSNRIEMVKELGSLLGLTVGVEGREKREWIILPIVESIFHPFNWYFSKSGVDYYINMPNNLRTRKMYRSELVSVLINLMSNSAKAVIGMNDRHIEVKGFEENDYVHIWFLDSGRGLDKSLWEEVFEPFISYSEPDLKFGVGTGLGLKIVRDIINACGGSVQFINPPEGWKTCVEVMLPKRE</sequence>
<keyword evidence="5 9" id="KW-0418">Kinase</keyword>
<dbReference type="PROSITE" id="PS50109">
    <property type="entry name" value="HIS_KIN"/>
    <property type="match status" value="1"/>
</dbReference>
<dbReference type="InterPro" id="IPR050980">
    <property type="entry name" value="2C_sensor_his_kinase"/>
</dbReference>
<dbReference type="InterPro" id="IPR036890">
    <property type="entry name" value="HATPase_C_sf"/>
</dbReference>
<dbReference type="EC" id="2.7.13.3" evidence="2"/>
<keyword evidence="4" id="KW-0547">Nucleotide-binding</keyword>
<gene>
    <name evidence="9" type="ORF">MPEBLZ_01055</name>
</gene>
<evidence type="ECO:0000256" key="2">
    <source>
        <dbReference type="ARBA" id="ARBA00012438"/>
    </source>
</evidence>
<name>A0A0P7ZK96_9EURY</name>
<evidence type="ECO:0000313" key="9">
    <source>
        <dbReference type="EMBL" id="KPQ44422.1"/>
    </source>
</evidence>
<dbReference type="InterPro" id="IPR005467">
    <property type="entry name" value="His_kinase_dom"/>
</dbReference>
<dbReference type="PANTHER" id="PTHR44936:SF10">
    <property type="entry name" value="SENSOR PROTEIN RSTB"/>
    <property type="match status" value="1"/>
</dbReference>
<evidence type="ECO:0000256" key="4">
    <source>
        <dbReference type="ARBA" id="ARBA00022741"/>
    </source>
</evidence>
<dbReference type="Pfam" id="PF13589">
    <property type="entry name" value="HATPase_c_3"/>
    <property type="match status" value="1"/>
</dbReference>
<evidence type="ECO:0000256" key="6">
    <source>
        <dbReference type="ARBA" id="ARBA00022840"/>
    </source>
</evidence>